<evidence type="ECO:0000313" key="3">
    <source>
        <dbReference type="Proteomes" id="UP000559027"/>
    </source>
</evidence>
<feature type="transmembrane region" description="Helical" evidence="1">
    <location>
        <begin position="290"/>
        <end position="312"/>
    </location>
</feature>
<evidence type="ECO:0000313" key="2">
    <source>
        <dbReference type="EMBL" id="KAF5356042.1"/>
    </source>
</evidence>
<feature type="transmembrane region" description="Helical" evidence="1">
    <location>
        <begin position="112"/>
        <end position="132"/>
    </location>
</feature>
<feature type="transmembrane region" description="Helical" evidence="1">
    <location>
        <begin position="208"/>
        <end position="226"/>
    </location>
</feature>
<dbReference type="Proteomes" id="UP000559027">
    <property type="component" value="Unassembled WGS sequence"/>
</dbReference>
<feature type="transmembrane region" description="Helical" evidence="1">
    <location>
        <begin position="170"/>
        <end position="188"/>
    </location>
</feature>
<dbReference type="InterPro" id="IPR026505">
    <property type="entry name" value="Solute_c_fam_35_mem_F3/F4"/>
</dbReference>
<keyword evidence="1" id="KW-0812">Transmembrane</keyword>
<feature type="transmembrane region" description="Helical" evidence="1">
    <location>
        <begin position="324"/>
        <end position="347"/>
    </location>
</feature>
<reference evidence="2 3" key="1">
    <citation type="journal article" date="2020" name="ISME J.">
        <title>Uncovering the hidden diversity of litter-decomposition mechanisms in mushroom-forming fungi.</title>
        <authorList>
            <person name="Floudas D."/>
            <person name="Bentzer J."/>
            <person name="Ahren D."/>
            <person name="Johansson T."/>
            <person name="Persson P."/>
            <person name="Tunlid A."/>
        </authorList>
    </citation>
    <scope>NUCLEOTIDE SEQUENCE [LARGE SCALE GENOMIC DNA]</scope>
    <source>
        <strain evidence="2 3">CBS 146.42</strain>
    </source>
</reference>
<dbReference type="EMBL" id="JAACJO010000007">
    <property type="protein sequence ID" value="KAF5356042.1"/>
    <property type="molecule type" value="Genomic_DNA"/>
</dbReference>
<dbReference type="InterPro" id="IPR037185">
    <property type="entry name" value="EmrE-like"/>
</dbReference>
<accession>A0A8H5D9D1</accession>
<feature type="transmembrane region" description="Helical" evidence="1">
    <location>
        <begin position="144"/>
        <end position="163"/>
    </location>
</feature>
<organism evidence="2 3">
    <name type="scientific">Leucocoprinus leucothites</name>
    <dbReference type="NCBI Taxonomy" id="201217"/>
    <lineage>
        <taxon>Eukaryota</taxon>
        <taxon>Fungi</taxon>
        <taxon>Dikarya</taxon>
        <taxon>Basidiomycota</taxon>
        <taxon>Agaricomycotina</taxon>
        <taxon>Agaricomycetes</taxon>
        <taxon>Agaricomycetidae</taxon>
        <taxon>Agaricales</taxon>
        <taxon>Agaricineae</taxon>
        <taxon>Agaricaceae</taxon>
        <taxon>Leucocoprinus</taxon>
    </lineage>
</organism>
<evidence type="ECO:0008006" key="4">
    <source>
        <dbReference type="Google" id="ProtNLM"/>
    </source>
</evidence>
<keyword evidence="3" id="KW-1185">Reference proteome</keyword>
<feature type="transmembrane region" description="Helical" evidence="1">
    <location>
        <begin position="381"/>
        <end position="401"/>
    </location>
</feature>
<protein>
    <recommendedName>
        <fullName evidence="4">EamA domain-containing protein</fullName>
    </recommendedName>
</protein>
<evidence type="ECO:0000256" key="1">
    <source>
        <dbReference type="SAM" id="Phobius"/>
    </source>
</evidence>
<feature type="transmembrane region" description="Helical" evidence="1">
    <location>
        <begin position="354"/>
        <end position="375"/>
    </location>
</feature>
<dbReference type="PANTHER" id="PTHR19346">
    <property type="entry name" value="SUGAR PHOSPHATE TRANSPORTER DOMAIN-CONTAINING PROTEIN"/>
    <property type="match status" value="1"/>
</dbReference>
<comment type="caution">
    <text evidence="2">The sequence shown here is derived from an EMBL/GenBank/DDBJ whole genome shotgun (WGS) entry which is preliminary data.</text>
</comment>
<sequence length="409" mass="44402">MPSRTRSVSAAPQLGGKPAVILFIATLLGFTIESQLTQYVQTNLHYRQPFFIFYLVHSSFAIIFPLHFLFLAATTKYTITGLLSGLQLAITNHLSPNSTDSSGSRAFPKLKFTWLIVALTIGITLPAVLWFGAISLASVSDVTAIWNTNAFFAYLISIKVFGLKWEVRKMVAVVLATAGVALVVYGGVRVEDRDKSEAVLAVSNGPSAPVVGNLLTLIASFGYGLYQVMYKLYGALPDDPETKEEADYQSIAEDEEIASERELSRSRSISSSALEDEMVHPPPFALHPNLITSLVGVATGVLLWVFLPILDYTGVEIFRLPDDWWTVLSITGIALSGVVFNSGLMILLGMWGPVVTSVGNLLTIVLVLITDIIFGNGMDTLTIWSLVGCSAIVFAFGVLAYDMFTHSSD</sequence>
<keyword evidence="1" id="KW-1133">Transmembrane helix</keyword>
<feature type="transmembrane region" description="Helical" evidence="1">
    <location>
        <begin position="50"/>
        <end position="73"/>
    </location>
</feature>
<dbReference type="OrthoDB" id="10062838at2759"/>
<dbReference type="SUPFAM" id="SSF103481">
    <property type="entry name" value="Multidrug resistance efflux transporter EmrE"/>
    <property type="match status" value="1"/>
</dbReference>
<proteinExistence type="predicted"/>
<keyword evidence="1" id="KW-0472">Membrane</keyword>
<dbReference type="PANTHER" id="PTHR19346:SF4">
    <property type="entry name" value="SUGAR PHOSPHATE TRANSPORTER DOMAIN-CONTAINING PROTEIN"/>
    <property type="match status" value="1"/>
</dbReference>
<dbReference type="AlphaFoldDB" id="A0A8H5D9D1"/>
<gene>
    <name evidence="2" type="ORF">D9756_003748</name>
</gene>
<name>A0A8H5D9D1_9AGAR</name>